<organism evidence="8 9">
    <name type="scientific">Gardnerella greenwoodii</name>
    <dbReference type="NCBI Taxonomy" id="2914925"/>
    <lineage>
        <taxon>Bacteria</taxon>
        <taxon>Bacillati</taxon>
        <taxon>Actinomycetota</taxon>
        <taxon>Actinomycetes</taxon>
        <taxon>Bifidobacteriales</taxon>
        <taxon>Bifidobacteriaceae</taxon>
        <taxon>Gardnerella</taxon>
    </lineage>
</organism>
<dbReference type="PANTHER" id="PTHR43394">
    <property type="entry name" value="ATP-DEPENDENT PERMEASE MDL1, MITOCHONDRIAL"/>
    <property type="match status" value="1"/>
</dbReference>
<feature type="transmembrane region" description="Helical" evidence="5">
    <location>
        <begin position="707"/>
        <end position="726"/>
    </location>
</feature>
<comment type="subcellular location">
    <subcellularLocation>
        <location evidence="1">Cell membrane</location>
        <topology evidence="1">Multi-pass membrane protein</topology>
    </subcellularLocation>
</comment>
<evidence type="ECO:0000313" key="9">
    <source>
        <dbReference type="Proteomes" id="UP000235771"/>
    </source>
</evidence>
<dbReference type="InterPro" id="IPR003439">
    <property type="entry name" value="ABC_transporter-like_ATP-bd"/>
</dbReference>
<evidence type="ECO:0000256" key="5">
    <source>
        <dbReference type="SAM" id="Phobius"/>
    </source>
</evidence>
<dbReference type="InterPro" id="IPR011527">
    <property type="entry name" value="ABC1_TM_dom"/>
</dbReference>
<feature type="transmembrane region" description="Helical" evidence="5">
    <location>
        <begin position="825"/>
        <end position="847"/>
    </location>
</feature>
<feature type="transmembrane region" description="Helical" evidence="5">
    <location>
        <begin position="787"/>
        <end position="813"/>
    </location>
</feature>
<feature type="transmembrane region" description="Helical" evidence="5">
    <location>
        <begin position="207"/>
        <end position="227"/>
    </location>
</feature>
<dbReference type="PROSITE" id="PS50893">
    <property type="entry name" value="ABC_TRANSPORTER_2"/>
    <property type="match status" value="1"/>
</dbReference>
<proteinExistence type="predicted"/>
<dbReference type="PROSITE" id="PS50929">
    <property type="entry name" value="ABC_TM1F"/>
    <property type="match status" value="1"/>
</dbReference>
<dbReference type="SUPFAM" id="SSF90123">
    <property type="entry name" value="ABC transporter transmembrane region"/>
    <property type="match status" value="2"/>
</dbReference>
<dbReference type="SUPFAM" id="SSF52540">
    <property type="entry name" value="P-loop containing nucleoside triphosphate hydrolases"/>
    <property type="match status" value="1"/>
</dbReference>
<evidence type="ECO:0000256" key="3">
    <source>
        <dbReference type="ARBA" id="ARBA00022989"/>
    </source>
</evidence>
<feature type="transmembrane region" description="Helical" evidence="5">
    <location>
        <begin position="648"/>
        <end position="669"/>
    </location>
</feature>
<feature type="transmembrane region" description="Helical" evidence="5">
    <location>
        <begin position="178"/>
        <end position="200"/>
    </location>
</feature>
<dbReference type="AlphaFoldDB" id="A0A2N6RZP0"/>
<evidence type="ECO:0000256" key="1">
    <source>
        <dbReference type="ARBA" id="ARBA00004651"/>
    </source>
</evidence>
<accession>A0A2N6RZP0</accession>
<feature type="transmembrane region" description="Helical" evidence="5">
    <location>
        <begin position="233"/>
        <end position="249"/>
    </location>
</feature>
<dbReference type="EMBL" id="PNGV01000001">
    <property type="protein sequence ID" value="PMC43538.1"/>
    <property type="molecule type" value="Genomic_DNA"/>
</dbReference>
<feature type="transmembrane region" description="Helical" evidence="5">
    <location>
        <begin position="603"/>
        <end position="636"/>
    </location>
</feature>
<dbReference type="GO" id="GO:0005524">
    <property type="term" value="F:ATP binding"/>
    <property type="evidence" value="ECO:0007669"/>
    <property type="project" value="InterPro"/>
</dbReference>
<comment type="caution">
    <text evidence="8">The sequence shown here is derived from an EMBL/GenBank/DDBJ whole genome shotgun (WGS) entry which is preliminary data.</text>
</comment>
<feature type="transmembrane region" description="Helical" evidence="5">
    <location>
        <begin position="681"/>
        <end position="701"/>
    </location>
</feature>
<keyword evidence="2 5" id="KW-0812">Transmembrane</keyword>
<evidence type="ECO:0000313" key="8">
    <source>
        <dbReference type="EMBL" id="PMC43538.1"/>
    </source>
</evidence>
<evidence type="ECO:0000256" key="4">
    <source>
        <dbReference type="ARBA" id="ARBA00023136"/>
    </source>
</evidence>
<dbReference type="GO" id="GO:0005886">
    <property type="term" value="C:plasma membrane"/>
    <property type="evidence" value="ECO:0007669"/>
    <property type="project" value="UniProtKB-SubCell"/>
</dbReference>
<dbReference type="InterPro" id="IPR027417">
    <property type="entry name" value="P-loop_NTPase"/>
</dbReference>
<keyword evidence="4 5" id="KW-0472">Membrane</keyword>
<evidence type="ECO:0000259" key="7">
    <source>
        <dbReference type="PROSITE" id="PS50929"/>
    </source>
</evidence>
<feature type="domain" description="ABC transmembrane type-1" evidence="7">
    <location>
        <begin position="37"/>
        <end position="206"/>
    </location>
</feature>
<reference evidence="8 9" key="1">
    <citation type="submission" date="2017-09" db="EMBL/GenBank/DDBJ databases">
        <title>Bacterial strain isolated from the female urinary microbiota.</title>
        <authorList>
            <person name="Thomas-White K."/>
            <person name="Kumar N."/>
            <person name="Forster S."/>
            <person name="Putonti C."/>
            <person name="Lawley T."/>
            <person name="Wolfe A.J."/>
        </authorList>
    </citation>
    <scope>NUCLEOTIDE SEQUENCE [LARGE SCALE GENOMIC DNA]</scope>
    <source>
        <strain evidence="8 9">UMB1686</strain>
    </source>
</reference>
<keyword evidence="3 5" id="KW-1133">Transmembrane helix</keyword>
<dbReference type="Gene3D" id="3.40.50.300">
    <property type="entry name" value="P-loop containing nucleotide triphosphate hydrolases"/>
    <property type="match status" value="1"/>
</dbReference>
<protein>
    <submittedName>
        <fullName evidence="8">ABC transporter</fullName>
    </submittedName>
</protein>
<name>A0A2N6RZP0_9BIFI</name>
<gene>
    <name evidence="8" type="ORF">CJ216_00845</name>
</gene>
<feature type="transmembrane region" description="Helical" evidence="5">
    <location>
        <begin position="150"/>
        <end position="172"/>
    </location>
</feature>
<dbReference type="InterPro" id="IPR036640">
    <property type="entry name" value="ABC1_TM_sf"/>
</dbReference>
<dbReference type="GO" id="GO:0015421">
    <property type="term" value="F:ABC-type oligopeptide transporter activity"/>
    <property type="evidence" value="ECO:0007669"/>
    <property type="project" value="TreeGrafter"/>
</dbReference>
<dbReference type="InterPro" id="IPR039421">
    <property type="entry name" value="Type_1_exporter"/>
</dbReference>
<feature type="transmembrane region" description="Helical" evidence="5">
    <location>
        <begin position="37"/>
        <end position="57"/>
    </location>
</feature>
<feature type="transmembrane region" description="Helical" evidence="5">
    <location>
        <begin position="77"/>
        <end position="95"/>
    </location>
</feature>
<sequence length="879" mass="95633">MEKFAMSIRNEEKDQEMINRCFAFVPGIKHLVALRSACLAISYLMNIAFAYICVGMLSPVLRPVRSVGTSLMSSVEFTSYIIALVAIILIKYAAFHWSSTMQTDIESRVAMRLRPKMLHAMLSLRSANIEETGDFVNFSVNDDISAIQRFIAVLVPQIVAAIPIPVVISAVLCTVNPAIAGICAISAMFNIASLVLVLLMRSAYWRCVSALCSYVIASIAIVATVWLSSVKGVGLAAALLTMPLLMLSVQPFRAVSKYMHVIRDAVLGMKHVESLLRTVTDSNAPISFSDDGSTLSLPDGSTNIALRMRCDIKCNGSNNNEFERLSIVARSGELQVVPSKYQSAMHSYMLSGTGFNKNADVLLSYSDRYEVQEDDNSPFVSLDTFGEGGNSSYLSLNDATYGALADIVTVVSEKSHLFSMTLRENLLLAAPNATTTAMWDALRAARVDGVVYADYDGLDIPIDRLLNNPDSAYNPEDIIRRIILARALLRHTPVYIFDYCAQDISESEAEKIIKILRRVARSATVIVLMPNDAGLTSADTKVTAEAYKHILYNKSGEIQKSQASSQASAKAGVQAGAQIKNIAPISAIISESSKRNISKFKRAIFAILSTFITALNLAATVCIPVTIVSAMFAVAGRPIFGFVMQQCVMVAVLCMAIRAFTLVISFAGLDMHNERWHKAHISMNVGMVCAVIPLIVVLYYFNKNLSYIAIAACLIIVFVLPRYLLIRSKHVVNKLRYEKNDVECEVNDIELGIDEILAFRQGEHCVNRMIASMKKVSQQDMRLARKIAGISSFILALALASIAAAALVVANTIHPVPTNLPAWSTVYAVMAMVLLVIMIQQVIDVVLQRIPSMVRTSGKAGKAGKTAGRAAAAAGAAGK</sequence>
<dbReference type="GO" id="GO:0016887">
    <property type="term" value="F:ATP hydrolysis activity"/>
    <property type="evidence" value="ECO:0007669"/>
    <property type="project" value="InterPro"/>
</dbReference>
<dbReference type="PANTHER" id="PTHR43394:SF1">
    <property type="entry name" value="ATP-BINDING CASSETTE SUB-FAMILY B MEMBER 10, MITOCHONDRIAL"/>
    <property type="match status" value="1"/>
</dbReference>
<dbReference type="Gene3D" id="1.20.1560.10">
    <property type="entry name" value="ABC transporter type 1, transmembrane domain"/>
    <property type="match status" value="2"/>
</dbReference>
<feature type="domain" description="ABC transporter" evidence="6">
    <location>
        <begin position="306"/>
        <end position="580"/>
    </location>
</feature>
<dbReference type="Proteomes" id="UP000235771">
    <property type="component" value="Unassembled WGS sequence"/>
</dbReference>
<evidence type="ECO:0000256" key="2">
    <source>
        <dbReference type="ARBA" id="ARBA00022692"/>
    </source>
</evidence>
<evidence type="ECO:0000259" key="6">
    <source>
        <dbReference type="PROSITE" id="PS50893"/>
    </source>
</evidence>
<keyword evidence="9" id="KW-1185">Reference proteome</keyword>